<feature type="transmembrane region" description="Helical" evidence="5">
    <location>
        <begin position="164"/>
        <end position="181"/>
    </location>
</feature>
<evidence type="ECO:0000313" key="7">
    <source>
        <dbReference type="Proteomes" id="UP000494163"/>
    </source>
</evidence>
<evidence type="ECO:0000256" key="2">
    <source>
        <dbReference type="ARBA" id="ARBA00022692"/>
    </source>
</evidence>
<gene>
    <name evidence="6" type="ORF">Dbus_chr2Lg2071</name>
</gene>
<dbReference type="EMBL" id="CP012523">
    <property type="protein sequence ID" value="ALC39986.1"/>
    <property type="molecule type" value="Genomic_DNA"/>
</dbReference>
<keyword evidence="7" id="KW-1185">Reference proteome</keyword>
<dbReference type="OrthoDB" id="18213at2759"/>
<feature type="transmembrane region" description="Helical" evidence="5">
    <location>
        <begin position="91"/>
        <end position="111"/>
    </location>
</feature>
<dbReference type="PANTHER" id="PTHR12859:SF0">
    <property type="entry name" value="PRA1 FAMILY PROTEIN"/>
    <property type="match status" value="1"/>
</dbReference>
<evidence type="ECO:0000256" key="1">
    <source>
        <dbReference type="ARBA" id="ARBA00004141"/>
    </source>
</evidence>
<name>A0A0M5IWS6_DROBS</name>
<dbReference type="OMA" id="QIPNFKD"/>
<dbReference type="Proteomes" id="UP000494163">
    <property type="component" value="Chromosome 2L"/>
</dbReference>
<dbReference type="AlphaFoldDB" id="A0A0M5IWS6"/>
<keyword evidence="2 5" id="KW-0812">Transmembrane</keyword>
<comment type="similarity">
    <text evidence="5">Belongs to the PRA1 family.</text>
</comment>
<keyword evidence="4 5" id="KW-0472">Membrane</keyword>
<evidence type="ECO:0000256" key="5">
    <source>
        <dbReference type="RuleBase" id="RU363107"/>
    </source>
</evidence>
<feature type="transmembrane region" description="Helical" evidence="5">
    <location>
        <begin position="117"/>
        <end position="135"/>
    </location>
</feature>
<accession>A0A0M5IWS6</accession>
<sequence>MASQLLAKDYKRGQGQFNYQKLSQTLTKPNKYSKMSAPSTSAASDAAAALAGSLQLPPLRTLDDFVLGSARFQLPNLKDFDKWGNRVVKNLLYYQTNYFLVFLAVYVLMIVINPTKIISGLIVQALIIAVIWQFFSSKSKKNFIASRLTGGNAVLSAQSEQQKWYILAGALLAGYLFLHMISAVLLTAFTLLLPISMTFIHASLRLRNIKNKLANTIESFGPSTPMGALLDALNVRADGVIN</sequence>
<keyword evidence="3 5" id="KW-1133">Transmembrane helix</keyword>
<organism evidence="6 7">
    <name type="scientific">Drosophila busckii</name>
    <name type="common">Fruit fly</name>
    <dbReference type="NCBI Taxonomy" id="30019"/>
    <lineage>
        <taxon>Eukaryota</taxon>
        <taxon>Metazoa</taxon>
        <taxon>Ecdysozoa</taxon>
        <taxon>Arthropoda</taxon>
        <taxon>Hexapoda</taxon>
        <taxon>Insecta</taxon>
        <taxon>Pterygota</taxon>
        <taxon>Neoptera</taxon>
        <taxon>Endopterygota</taxon>
        <taxon>Diptera</taxon>
        <taxon>Brachycera</taxon>
        <taxon>Muscomorpha</taxon>
        <taxon>Ephydroidea</taxon>
        <taxon>Drosophilidae</taxon>
        <taxon>Drosophila</taxon>
    </lineage>
</organism>
<proteinExistence type="inferred from homology"/>
<dbReference type="InterPro" id="IPR004895">
    <property type="entry name" value="Prenylated_rab_accept_PRA1"/>
</dbReference>
<dbReference type="GO" id="GO:0016020">
    <property type="term" value="C:membrane"/>
    <property type="evidence" value="ECO:0007669"/>
    <property type="project" value="UniProtKB-SubCell"/>
</dbReference>
<evidence type="ECO:0000313" key="6">
    <source>
        <dbReference type="EMBL" id="ALC39986.1"/>
    </source>
</evidence>
<reference evidence="6 7" key="1">
    <citation type="submission" date="2015-08" db="EMBL/GenBank/DDBJ databases">
        <title>Ancestral chromatin configuration constrains chromatin evolution on differentiating sex chromosomes in Drosophila.</title>
        <authorList>
            <person name="Zhou Q."/>
            <person name="Bachtrog D."/>
        </authorList>
    </citation>
    <scope>NUCLEOTIDE SEQUENCE [LARGE SCALE GENOMIC DNA]</scope>
    <source>
        <tissue evidence="6">Whole larvae</tissue>
    </source>
</reference>
<feature type="transmembrane region" description="Helical" evidence="5">
    <location>
        <begin position="187"/>
        <end position="204"/>
    </location>
</feature>
<evidence type="ECO:0000256" key="4">
    <source>
        <dbReference type="ARBA" id="ARBA00023136"/>
    </source>
</evidence>
<dbReference type="PANTHER" id="PTHR12859">
    <property type="entry name" value="PRA1 PROTEIN"/>
    <property type="match status" value="1"/>
</dbReference>
<evidence type="ECO:0000256" key="3">
    <source>
        <dbReference type="ARBA" id="ARBA00022989"/>
    </source>
</evidence>
<comment type="subcellular location">
    <subcellularLocation>
        <location evidence="1 5">Membrane</location>
        <topology evidence="1 5">Multi-pass membrane protein</topology>
    </subcellularLocation>
</comment>
<dbReference type="Pfam" id="PF03208">
    <property type="entry name" value="PRA1"/>
    <property type="match status" value="1"/>
</dbReference>
<protein>
    <recommendedName>
        <fullName evidence="5">PRA1 family protein</fullName>
    </recommendedName>
</protein>